<accession>A0ACB8TXA6</accession>
<name>A0ACB8TXA6_9APHY</name>
<comment type="caution">
    <text evidence="1">The sequence shown here is derived from an EMBL/GenBank/DDBJ whole genome shotgun (WGS) entry which is preliminary data.</text>
</comment>
<organism evidence="1 2">
    <name type="scientific">Irpex rosettiformis</name>
    <dbReference type="NCBI Taxonomy" id="378272"/>
    <lineage>
        <taxon>Eukaryota</taxon>
        <taxon>Fungi</taxon>
        <taxon>Dikarya</taxon>
        <taxon>Basidiomycota</taxon>
        <taxon>Agaricomycotina</taxon>
        <taxon>Agaricomycetes</taxon>
        <taxon>Polyporales</taxon>
        <taxon>Irpicaceae</taxon>
        <taxon>Irpex</taxon>
    </lineage>
</organism>
<evidence type="ECO:0000313" key="2">
    <source>
        <dbReference type="Proteomes" id="UP001055072"/>
    </source>
</evidence>
<dbReference type="Proteomes" id="UP001055072">
    <property type="component" value="Unassembled WGS sequence"/>
</dbReference>
<evidence type="ECO:0000313" key="1">
    <source>
        <dbReference type="EMBL" id="KAI0086687.1"/>
    </source>
</evidence>
<sequence length="975" mass="105840">MSIAQPVCLRNIVLQPLALGVSREDGTRLVDWLSSTKTIVHLGSALSVHSSHNLVQGSSSWPKFQVKMMEPATIGYIDKATTRVVLVHPCSQLQVHANGIHSDPQASPDEDMDSLYDIDERFLSNMVDSRVNTRTERLKFQLVAEAQRGAIQDASIRVRTADLSTIGVLDGDWVVAKSNDQSSRLVRVFVKDSPESTSQTVYAPPAMVFNLSKDNSNQCVQEVTLHPTPFGSRRPAIPTAKSVAIARIGSPISTSRTYEPYFLQALQHYFQGHSRIVRKGDVIALPLDTDASRYSWKQDDKPDADPVKVGFDSDDSSSSANEVIYFMVTNLEHDVVTADTDTCNIDDVFVGCIMGEYGCWVDTSVTRMAQVGVEHSRVPDARSGLSLTKSSNPLLASGYTKLLALASAALARNAVDLGLQVSVILKGARGTGKMTAVTHVARELGLHVLEVNCYSLIGENDNQTEGALRAQFDKAASCSPCVLVLRHVDALSQTTQGSEPGKSNVLADAISACIEELPQAWRLSDYPVLVLSTTNYPEQTASALHACFKHEISFEAPDEEERSSVLRALLRDVQIAPDVSIDDLATQTAALVASDLVDLVSRGAHTHAKKAAALNEQNGDILAHAGSLLTASDLEVALNNARTSYSESIGAPKIPTVSWDDVGGLATVKKDILDTVQLPLEHPELFSVGLKKRSGILLYGPPGTGKTLLAKAVATSCNLNFFSVKGPELLNMYIGESEANVRRVFQRARDAKPCVIFFDELDSVAPKRGNHGDSGGVMDRIVSQLLAELDGVAGGESGADVFVIGATNRPDLLDSALLRPGRFDRMLYLGVSQTHEAQLNILQALTRNFKLHPDLDLRNVAQSCPFHYTGADFYALCSDALLKAMSRKAEEVEAKIAILNTEPPNPVHPHPLTPQYYLAEMASPEDIDVLVNQGDFEAALRDLIPSVSQAEMDHYARVQQQFSRETINSIDEAED</sequence>
<dbReference type="EMBL" id="MU274922">
    <property type="protein sequence ID" value="KAI0086687.1"/>
    <property type="molecule type" value="Genomic_DNA"/>
</dbReference>
<reference evidence="1" key="1">
    <citation type="journal article" date="2021" name="Environ. Microbiol.">
        <title>Gene family expansions and transcriptome signatures uncover fungal adaptations to wood decay.</title>
        <authorList>
            <person name="Hage H."/>
            <person name="Miyauchi S."/>
            <person name="Viragh M."/>
            <person name="Drula E."/>
            <person name="Min B."/>
            <person name="Chaduli D."/>
            <person name="Navarro D."/>
            <person name="Favel A."/>
            <person name="Norest M."/>
            <person name="Lesage-Meessen L."/>
            <person name="Balint B."/>
            <person name="Merenyi Z."/>
            <person name="de Eugenio L."/>
            <person name="Morin E."/>
            <person name="Martinez A.T."/>
            <person name="Baldrian P."/>
            <person name="Stursova M."/>
            <person name="Martinez M.J."/>
            <person name="Novotny C."/>
            <person name="Magnuson J.K."/>
            <person name="Spatafora J.W."/>
            <person name="Maurice S."/>
            <person name="Pangilinan J."/>
            <person name="Andreopoulos W."/>
            <person name="LaButti K."/>
            <person name="Hundley H."/>
            <person name="Na H."/>
            <person name="Kuo A."/>
            <person name="Barry K."/>
            <person name="Lipzen A."/>
            <person name="Henrissat B."/>
            <person name="Riley R."/>
            <person name="Ahrendt S."/>
            <person name="Nagy L.G."/>
            <person name="Grigoriev I.V."/>
            <person name="Martin F."/>
            <person name="Rosso M.N."/>
        </authorList>
    </citation>
    <scope>NUCLEOTIDE SEQUENCE</scope>
    <source>
        <strain evidence="1">CBS 384.51</strain>
    </source>
</reference>
<gene>
    <name evidence="1" type="ORF">BDY19DRAFT_341963</name>
</gene>
<keyword evidence="2" id="KW-1185">Reference proteome</keyword>
<proteinExistence type="predicted"/>
<protein>
    <submittedName>
        <fullName evidence="1">AAA-domain-containing protein</fullName>
    </submittedName>
</protein>